<dbReference type="SMART" id="SM00360">
    <property type="entry name" value="RRM"/>
    <property type="match status" value="2"/>
</dbReference>
<dbReference type="InterPro" id="IPR012677">
    <property type="entry name" value="Nucleotide-bd_a/b_plait_sf"/>
</dbReference>
<evidence type="ECO:0000313" key="7">
    <source>
        <dbReference type="EMBL" id="KXN70462.1"/>
    </source>
</evidence>
<dbReference type="SUPFAM" id="SSF54928">
    <property type="entry name" value="RNA-binding domain, RBD"/>
    <property type="match status" value="1"/>
</dbReference>
<dbReference type="InterPro" id="IPR000504">
    <property type="entry name" value="RRM_dom"/>
</dbReference>
<keyword evidence="1" id="KW-0677">Repeat</keyword>
<protein>
    <submittedName>
        <fullName evidence="7">ARM repeat-containing protein</fullName>
    </submittedName>
</protein>
<dbReference type="AlphaFoldDB" id="A0A137P625"/>
<dbReference type="InterPro" id="IPR035979">
    <property type="entry name" value="RBD_domain_sf"/>
</dbReference>
<dbReference type="PROSITE" id="PS50302">
    <property type="entry name" value="PUM"/>
    <property type="match status" value="3"/>
</dbReference>
<dbReference type="Pfam" id="PF00806">
    <property type="entry name" value="PUF"/>
    <property type="match status" value="3"/>
</dbReference>
<dbReference type="InterPro" id="IPR016024">
    <property type="entry name" value="ARM-type_fold"/>
</dbReference>
<organism evidence="7 8">
    <name type="scientific">Conidiobolus coronatus (strain ATCC 28846 / CBS 209.66 / NRRL 28638)</name>
    <name type="common">Delacroixia coronata</name>
    <dbReference type="NCBI Taxonomy" id="796925"/>
    <lineage>
        <taxon>Eukaryota</taxon>
        <taxon>Fungi</taxon>
        <taxon>Fungi incertae sedis</taxon>
        <taxon>Zoopagomycota</taxon>
        <taxon>Entomophthoromycotina</taxon>
        <taxon>Entomophthoromycetes</taxon>
        <taxon>Entomophthorales</taxon>
        <taxon>Ancylistaceae</taxon>
        <taxon>Conidiobolus</taxon>
    </lineage>
</organism>
<feature type="domain" description="RRM" evidence="5">
    <location>
        <begin position="267"/>
        <end position="339"/>
    </location>
</feature>
<dbReference type="OMA" id="AKVHESH"/>
<dbReference type="PANTHER" id="PTHR47093">
    <property type="entry name" value="PROTEIN JSN1-RELATED"/>
    <property type="match status" value="1"/>
</dbReference>
<dbReference type="CDD" id="cd00590">
    <property type="entry name" value="RRM_SF"/>
    <property type="match status" value="1"/>
</dbReference>
<keyword evidence="2" id="KW-0694">RNA-binding</keyword>
<sequence>MSDVESKKASELSGNSQEQLLPFPSTRPDSELIGNSKSSDDSSIKPNTGAKTALPRRSRAGTMPSSYNASPLVYIPPNRGGGQGQAYQGQRSAELHGASQNSPAHILRARGATLSGSSINTGFGSNMLTSWRDIRSPLSSKPLVSLDESEQSIARTLDCLGLDDIETSRLPPQPQGVSALRNANRVRSRTFTAALHYAESPVNAVPAPPAQKRTVYPKSYNRARAISMGFLDPTDSIPELDAIMGEDDAYDFFDAYEHDEEGYSPSRALWIGNLDPAFGSADLMALFAPYGPIESLRVIPEKECAFINFMYLEDAVVAKADLSGGTIGNNVIRIGFSRVDSALGEMQASAPTRALWIGNISASTSSAMLQTIFSNFGIVESARVLSHKNCGFVNFERTEDAVKARKAMNGQEISGSVVRIGFAKVPPRGESGSKSTRTIPAVPLSVMGIPSAPWSSEDAPEPEEVKAASPTTVSPTVRFAPDLNGIDTELSIIDKGLLLSLDDKLLAFPYASYLPPLPDSSHIKLDQNRLREIRKRLDSHPNPKDIENAFNELEPVFVELCTDYIGNTVIQKLMDKGNEAQRLRLIEKVAPFLAPIGVHKNGTWAVQKIIDSATTPAQIHHIINYLKPFVPPLMLDQFGNYVIQGCLKYGPDYNQFIYDAIHSRCWEICQGRFGARAVRTCLESNFVTKRQQRLVSVALAHSSLLLSTDPNGSLLLTWLLDTSNIYGRFKALVPQFSLHLPQLCTHKLATLTILKIINQRFEPDARSELIKSLFFSSDSVLEIVLGDQAHGMGLIQKILASACIDEDEREKIVERVREAAIKLELNQIQGYHHFMEQLGVPTSPNAINWQSTLPSANNGTSPDSPRIDQQQQA</sequence>
<dbReference type="SMART" id="SM00025">
    <property type="entry name" value="Pumilio"/>
    <property type="match status" value="7"/>
</dbReference>
<evidence type="ECO:0000256" key="3">
    <source>
        <dbReference type="PROSITE-ProRule" id="PRU00317"/>
    </source>
</evidence>
<feature type="repeat" description="Pumilio" evidence="3">
    <location>
        <begin position="588"/>
        <end position="624"/>
    </location>
</feature>
<dbReference type="Proteomes" id="UP000070444">
    <property type="component" value="Unassembled WGS sequence"/>
</dbReference>
<keyword evidence="8" id="KW-1185">Reference proteome</keyword>
<feature type="domain" description="RRM" evidence="5">
    <location>
        <begin position="353"/>
        <end position="425"/>
    </location>
</feature>
<dbReference type="SUPFAM" id="SSF48371">
    <property type="entry name" value="ARM repeat"/>
    <property type="match status" value="1"/>
</dbReference>
<evidence type="ECO:0000256" key="1">
    <source>
        <dbReference type="ARBA" id="ARBA00022737"/>
    </source>
</evidence>
<proteinExistence type="predicted"/>
<dbReference type="PANTHER" id="PTHR47093:SF1">
    <property type="entry name" value="PROTEIN JSN1-RELATED"/>
    <property type="match status" value="1"/>
</dbReference>
<feature type="repeat" description="Pumilio" evidence="3">
    <location>
        <begin position="552"/>
        <end position="587"/>
    </location>
</feature>
<feature type="region of interest" description="Disordered" evidence="4">
    <location>
        <begin position="846"/>
        <end position="873"/>
    </location>
</feature>
<dbReference type="GO" id="GO:0003723">
    <property type="term" value="F:RNA binding"/>
    <property type="evidence" value="ECO:0007669"/>
    <property type="project" value="UniProtKB-UniRule"/>
</dbReference>
<dbReference type="OrthoDB" id="2017782at2759"/>
<dbReference type="InterPro" id="IPR001313">
    <property type="entry name" value="Pumilio_RNA-bd_rpt"/>
</dbReference>
<accession>A0A137P625</accession>
<dbReference type="InterPro" id="IPR052645">
    <property type="entry name" value="Pumilio_domain_protein"/>
</dbReference>
<feature type="region of interest" description="Disordered" evidence="4">
    <location>
        <begin position="1"/>
        <end position="86"/>
    </location>
</feature>
<gene>
    <name evidence="7" type="ORF">CONCODRAFT_85286</name>
</gene>
<dbReference type="Gene3D" id="1.25.10.10">
    <property type="entry name" value="Leucine-rich Repeat Variant"/>
    <property type="match status" value="1"/>
</dbReference>
<dbReference type="EMBL" id="KQ964501">
    <property type="protein sequence ID" value="KXN70462.1"/>
    <property type="molecule type" value="Genomic_DNA"/>
</dbReference>
<dbReference type="Gene3D" id="3.30.70.330">
    <property type="match status" value="2"/>
</dbReference>
<dbReference type="Pfam" id="PF00076">
    <property type="entry name" value="RRM_1"/>
    <property type="match status" value="2"/>
</dbReference>
<feature type="compositionally biased region" description="Basic and acidic residues" evidence="4">
    <location>
        <begin position="1"/>
        <end position="10"/>
    </location>
</feature>
<dbReference type="PROSITE" id="PS50303">
    <property type="entry name" value="PUM_HD"/>
    <property type="match status" value="1"/>
</dbReference>
<feature type="repeat" description="Pumilio" evidence="3">
    <location>
        <begin position="625"/>
        <end position="663"/>
    </location>
</feature>
<evidence type="ECO:0000313" key="8">
    <source>
        <dbReference type="Proteomes" id="UP000070444"/>
    </source>
</evidence>
<dbReference type="InterPro" id="IPR033133">
    <property type="entry name" value="PUM-HD"/>
</dbReference>
<reference evidence="7 8" key="1">
    <citation type="journal article" date="2015" name="Genome Biol. Evol.">
        <title>Phylogenomic analyses indicate that early fungi evolved digesting cell walls of algal ancestors of land plants.</title>
        <authorList>
            <person name="Chang Y."/>
            <person name="Wang S."/>
            <person name="Sekimoto S."/>
            <person name="Aerts A.L."/>
            <person name="Choi C."/>
            <person name="Clum A."/>
            <person name="LaButti K.M."/>
            <person name="Lindquist E.A."/>
            <person name="Yee Ngan C."/>
            <person name="Ohm R.A."/>
            <person name="Salamov A.A."/>
            <person name="Grigoriev I.V."/>
            <person name="Spatafora J.W."/>
            <person name="Berbee M.L."/>
        </authorList>
    </citation>
    <scope>NUCLEOTIDE SEQUENCE [LARGE SCALE GENOMIC DNA]</scope>
    <source>
        <strain evidence="7 8">NRRL 28638</strain>
    </source>
</reference>
<dbReference type="InterPro" id="IPR011989">
    <property type="entry name" value="ARM-like"/>
</dbReference>
<feature type="domain" description="PUM-HD" evidence="6">
    <location>
        <begin position="489"/>
        <end position="842"/>
    </location>
</feature>
<name>A0A137P625_CONC2</name>
<evidence type="ECO:0000256" key="4">
    <source>
        <dbReference type="SAM" id="MobiDB-lite"/>
    </source>
</evidence>
<evidence type="ECO:0000256" key="2">
    <source>
        <dbReference type="PROSITE-ProRule" id="PRU00176"/>
    </source>
</evidence>
<dbReference type="PROSITE" id="PS50102">
    <property type="entry name" value="RRM"/>
    <property type="match status" value="2"/>
</dbReference>
<evidence type="ECO:0000259" key="5">
    <source>
        <dbReference type="PROSITE" id="PS50102"/>
    </source>
</evidence>
<dbReference type="GO" id="GO:0000288">
    <property type="term" value="P:nuclear-transcribed mRNA catabolic process, deadenylation-dependent decay"/>
    <property type="evidence" value="ECO:0007669"/>
    <property type="project" value="TreeGrafter"/>
</dbReference>
<evidence type="ECO:0000259" key="6">
    <source>
        <dbReference type="PROSITE" id="PS50303"/>
    </source>
</evidence>